<dbReference type="AlphaFoldDB" id="A0A0T5YWS3"/>
<evidence type="ECO:0000256" key="3">
    <source>
        <dbReference type="SAM" id="SignalP"/>
    </source>
</evidence>
<dbReference type="Proteomes" id="UP000051634">
    <property type="component" value="Unassembled WGS sequence"/>
</dbReference>
<dbReference type="Proteomes" id="UP000051276">
    <property type="component" value="Unassembled WGS sequence"/>
</dbReference>
<name>A0A0T5YWS3_9GAMM</name>
<evidence type="ECO:0000313" key="5">
    <source>
        <dbReference type="EMBL" id="KRT58030.1"/>
    </source>
</evidence>
<evidence type="ECO:0000256" key="2">
    <source>
        <dbReference type="RuleBase" id="RU004328"/>
    </source>
</evidence>
<dbReference type="Pfam" id="PF00445">
    <property type="entry name" value="Ribonuclease_T2"/>
    <property type="match status" value="1"/>
</dbReference>
<evidence type="ECO:0000313" key="7">
    <source>
        <dbReference type="Proteomes" id="UP000051634"/>
    </source>
</evidence>
<comment type="similarity">
    <text evidence="1 2">Belongs to the RNase T2 family.</text>
</comment>
<dbReference type="CDD" id="cd01062">
    <property type="entry name" value="RNase_T2_prok"/>
    <property type="match status" value="1"/>
</dbReference>
<evidence type="ECO:0000313" key="4">
    <source>
        <dbReference type="EMBL" id="KRT54975.1"/>
    </source>
</evidence>
<dbReference type="EMBL" id="LDXT01000085">
    <property type="protein sequence ID" value="KRT54975.1"/>
    <property type="molecule type" value="Genomic_DNA"/>
</dbReference>
<keyword evidence="7" id="KW-1185">Reference proteome</keyword>
<feature type="signal peptide" evidence="3">
    <location>
        <begin position="1"/>
        <end position="24"/>
    </location>
</feature>
<dbReference type="STRING" id="54398.Ga0074115_11230"/>
<organism evidence="4 7">
    <name type="scientific">endosymbiont of Ridgeia piscesae</name>
    <dbReference type="NCBI Taxonomy" id="54398"/>
    <lineage>
        <taxon>Bacteria</taxon>
        <taxon>Pseudomonadati</taxon>
        <taxon>Pseudomonadota</taxon>
        <taxon>Gammaproteobacteria</taxon>
        <taxon>sulfur-oxidizing symbionts</taxon>
    </lineage>
</organism>
<dbReference type="PANTHER" id="PTHR11240:SF22">
    <property type="entry name" value="RIBONUCLEASE T2"/>
    <property type="match status" value="1"/>
</dbReference>
<dbReference type="InterPro" id="IPR033130">
    <property type="entry name" value="RNase_T2_His_AS_2"/>
</dbReference>
<feature type="chain" id="PRO_5010437688" evidence="3">
    <location>
        <begin position="25"/>
        <end position="256"/>
    </location>
</feature>
<dbReference type="InterPro" id="IPR001568">
    <property type="entry name" value="RNase_T2-like"/>
</dbReference>
<dbReference type="PATRIC" id="fig|54398.3.peg.1726"/>
<evidence type="ECO:0000313" key="6">
    <source>
        <dbReference type="Proteomes" id="UP000051276"/>
    </source>
</evidence>
<accession>A0A0T5YWS3</accession>
<evidence type="ECO:0000256" key="1">
    <source>
        <dbReference type="ARBA" id="ARBA00007469"/>
    </source>
</evidence>
<dbReference type="InterPro" id="IPR036430">
    <property type="entry name" value="RNase_T2-like_sf"/>
</dbReference>
<keyword evidence="3" id="KW-0732">Signal</keyword>
<comment type="caution">
    <text evidence="4">The sequence shown here is derived from an EMBL/GenBank/DDBJ whole genome shotgun (WGS) entry which is preliminary data.</text>
</comment>
<dbReference type="InterPro" id="IPR018188">
    <property type="entry name" value="RNase_T2_His_AS_1"/>
</dbReference>
<dbReference type="PANTHER" id="PTHR11240">
    <property type="entry name" value="RIBONUCLEASE T2"/>
    <property type="match status" value="1"/>
</dbReference>
<dbReference type="InterPro" id="IPR039378">
    <property type="entry name" value="RNase_T2_prok"/>
</dbReference>
<dbReference type="Gene3D" id="3.90.730.10">
    <property type="entry name" value="Ribonuclease T2-like"/>
    <property type="match status" value="1"/>
</dbReference>
<sequence length="256" mass="28404">MRRYPLRSLLLSLLLIAVSPVAGADQPGRAHAADADYLLALSWQPAFCETHRNKQECRSQQVGRYDASYLSLHGLWPQPKSKVYCGASKKLRKRDKRGRWQGLPRLQLSTATRETLERVMPGSASFLHRHEWIKHGSCYGTAERYFKDSVALLKAINQSLVGRLFREKIGDRLSLDQLRQAFDRAFGAGSGRRVVMKCRKGMITELRIALRGDPSAGSLAELIQAASVSNGKSCRKGRVDAAGFSSGAGMDAAHHR</sequence>
<dbReference type="EMBL" id="LMXI01000423">
    <property type="protein sequence ID" value="KRT58030.1"/>
    <property type="molecule type" value="Genomic_DNA"/>
</dbReference>
<dbReference type="GO" id="GO:0033897">
    <property type="term" value="F:ribonuclease T2 activity"/>
    <property type="evidence" value="ECO:0007669"/>
    <property type="project" value="InterPro"/>
</dbReference>
<dbReference type="SUPFAM" id="SSF55895">
    <property type="entry name" value="Ribonuclease Rh-like"/>
    <property type="match status" value="1"/>
</dbReference>
<proteinExistence type="inferred from homology"/>
<gene>
    <name evidence="4" type="ORF">Ga0074115_11230</name>
    <name evidence="5" type="ORF">Ga0076813_12718</name>
</gene>
<dbReference type="GO" id="GO:0003723">
    <property type="term" value="F:RNA binding"/>
    <property type="evidence" value="ECO:0007669"/>
    <property type="project" value="InterPro"/>
</dbReference>
<protein>
    <submittedName>
        <fullName evidence="4">Ribonuclease I</fullName>
    </submittedName>
    <submittedName>
        <fullName evidence="5">Ribonuclease T2</fullName>
    </submittedName>
</protein>
<dbReference type="PROSITE" id="PS00530">
    <property type="entry name" value="RNASE_T2_1"/>
    <property type="match status" value="1"/>
</dbReference>
<dbReference type="RefSeq" id="WP_232432989.1">
    <property type="nucleotide sequence ID" value="NZ_KQ556885.1"/>
</dbReference>
<reference evidence="6 7" key="1">
    <citation type="submission" date="2015-11" db="EMBL/GenBank/DDBJ databases">
        <title>The genome of Candidatus Endoriftia persephone in Ridgeia piscesae and population structure of the North Eastern Pacific vestimentiferan symbionts.</title>
        <authorList>
            <person name="Perez M."/>
            <person name="Juniper K.S."/>
        </authorList>
    </citation>
    <scope>NUCLEOTIDE SEQUENCE [LARGE SCALE GENOMIC DNA]</scope>
    <source>
        <strain evidence="5">Ind10</strain>
        <strain evidence="4">Ind11</strain>
    </source>
</reference>
<dbReference type="GO" id="GO:0006401">
    <property type="term" value="P:RNA catabolic process"/>
    <property type="evidence" value="ECO:0007669"/>
    <property type="project" value="UniProtKB-ARBA"/>
</dbReference>
<dbReference type="PROSITE" id="PS00531">
    <property type="entry name" value="RNASE_T2_2"/>
    <property type="match status" value="1"/>
</dbReference>